<dbReference type="Proteomes" id="UP000298284">
    <property type="component" value="Unassembled WGS sequence"/>
</dbReference>
<dbReference type="EMBL" id="SRKZ01000003">
    <property type="protein sequence ID" value="TGD80411.1"/>
    <property type="molecule type" value="Genomic_DNA"/>
</dbReference>
<proteinExistence type="predicted"/>
<dbReference type="InterPro" id="IPR032676">
    <property type="entry name" value="YkuD_2"/>
</dbReference>
<evidence type="ECO:0000256" key="1">
    <source>
        <dbReference type="SAM" id="SignalP"/>
    </source>
</evidence>
<accession>A0A4Z0MLH8</accession>
<comment type="caution">
    <text evidence="2">The sequence shown here is derived from an EMBL/GenBank/DDBJ whole genome shotgun (WGS) entry which is preliminary data.</text>
</comment>
<feature type="signal peptide" evidence="1">
    <location>
        <begin position="1"/>
        <end position="24"/>
    </location>
</feature>
<dbReference type="RefSeq" id="WP_135530561.1">
    <property type="nucleotide sequence ID" value="NZ_SRKZ01000003.1"/>
</dbReference>
<keyword evidence="1" id="KW-0732">Signal</keyword>
<evidence type="ECO:0000313" key="2">
    <source>
        <dbReference type="EMBL" id="TGD80411.1"/>
    </source>
</evidence>
<sequence length="269" mass="28844">MTYAPTATAGLLLTFFTLFSSAGAAPAPHSRANVGPKPVLNEVLRTTYTAAFEQHVTRTYVQAGLVNTGLSVPVYRKALIGYYNLQQRGALKTTEPLLTIIDFSRASSQKRLWVINVAQSRVVFHTLVAHGKNTGEQWAKSFSNQEGSEKSSLGFYLTGNTYQGKHGLSLKLNGVDAGYNTNAASRAVVVHGADYVSEEFVRQHGRLGRSQGCPALPMAQSSAIIKVIKSGSVVFANGPASVAYQSEWLQLDPALLAFARSKSLPGLPG</sequence>
<dbReference type="PANTHER" id="PTHR38477:SF1">
    <property type="entry name" value="MUREIN L,D-TRANSPEPTIDASE CATALYTIC DOMAIN FAMILY PROTEIN"/>
    <property type="match status" value="1"/>
</dbReference>
<dbReference type="Pfam" id="PF13645">
    <property type="entry name" value="YkuD_2"/>
    <property type="match status" value="1"/>
</dbReference>
<feature type="chain" id="PRO_5021370726" evidence="1">
    <location>
        <begin position="25"/>
        <end position="269"/>
    </location>
</feature>
<dbReference type="PANTHER" id="PTHR38477">
    <property type="entry name" value="HYPOTHETICAL EXPORTED PROTEIN"/>
    <property type="match status" value="1"/>
</dbReference>
<keyword evidence="3" id="KW-1185">Reference proteome</keyword>
<organism evidence="2 3">
    <name type="scientific">Hymenobacter wooponensis</name>
    <dbReference type="NCBI Taxonomy" id="1525360"/>
    <lineage>
        <taxon>Bacteria</taxon>
        <taxon>Pseudomonadati</taxon>
        <taxon>Bacteroidota</taxon>
        <taxon>Cytophagia</taxon>
        <taxon>Cytophagales</taxon>
        <taxon>Hymenobacteraceae</taxon>
        <taxon>Hymenobacter</taxon>
    </lineage>
</organism>
<name>A0A4Z0MLH8_9BACT</name>
<gene>
    <name evidence="2" type="ORF">EU557_11260</name>
</gene>
<dbReference type="AlphaFoldDB" id="A0A4Z0MLH8"/>
<dbReference type="OrthoDB" id="9815195at2"/>
<reference evidence="2 3" key="1">
    <citation type="submission" date="2019-04" db="EMBL/GenBank/DDBJ databases">
        <authorList>
            <person name="Feng G."/>
            <person name="Zhang J."/>
            <person name="Zhu H."/>
        </authorList>
    </citation>
    <scope>NUCLEOTIDE SEQUENCE [LARGE SCALE GENOMIC DNA]</scope>
    <source>
        <strain evidence="2 3">JCM 19491</strain>
    </source>
</reference>
<protein>
    <submittedName>
        <fullName evidence="2">Murein L,D-transpeptidase catalytic domain family protein</fullName>
    </submittedName>
</protein>
<evidence type="ECO:0000313" key="3">
    <source>
        <dbReference type="Proteomes" id="UP000298284"/>
    </source>
</evidence>